<dbReference type="InterPro" id="IPR039370">
    <property type="entry name" value="BTF3"/>
</dbReference>
<name>A0ABQ6N3H6_9STRA</name>
<protein>
    <recommendedName>
        <fullName evidence="2">Nascent polypeptide-associated complex subunit beta</fullName>
    </recommendedName>
</protein>
<feature type="region of interest" description="Disordered" evidence="3">
    <location>
        <begin position="135"/>
        <end position="174"/>
    </location>
</feature>
<proteinExistence type="inferred from homology"/>
<accession>A0ABQ6N3H6</accession>
<dbReference type="Proteomes" id="UP001165060">
    <property type="component" value="Unassembled WGS sequence"/>
</dbReference>
<keyword evidence="6" id="KW-1185">Reference proteome</keyword>
<dbReference type="InterPro" id="IPR002715">
    <property type="entry name" value="Nas_poly-pep-assoc_cplx_dom"/>
</dbReference>
<evidence type="ECO:0000256" key="2">
    <source>
        <dbReference type="RuleBase" id="RU361272"/>
    </source>
</evidence>
<dbReference type="PANTHER" id="PTHR10351">
    <property type="entry name" value="TRANSCRIPTION FACTOR BTF3 FAMILY MEMBER"/>
    <property type="match status" value="1"/>
</dbReference>
<feature type="domain" description="NAC-A/B" evidence="4">
    <location>
        <begin position="46"/>
        <end position="111"/>
    </location>
</feature>
<comment type="caution">
    <text evidence="5">The sequence shown here is derived from an EMBL/GenBank/DDBJ whole genome shotgun (WGS) entry which is preliminary data.</text>
</comment>
<evidence type="ECO:0000313" key="5">
    <source>
        <dbReference type="EMBL" id="GMI39296.1"/>
    </source>
</evidence>
<dbReference type="SMART" id="SM01407">
    <property type="entry name" value="NAC"/>
    <property type="match status" value="1"/>
</dbReference>
<dbReference type="EMBL" id="BRYB01002077">
    <property type="protein sequence ID" value="GMI39296.1"/>
    <property type="molecule type" value="Genomic_DNA"/>
</dbReference>
<dbReference type="PROSITE" id="PS51151">
    <property type="entry name" value="NAC_AB"/>
    <property type="match status" value="1"/>
</dbReference>
<keyword evidence="2" id="KW-0804">Transcription</keyword>
<dbReference type="Pfam" id="PF01849">
    <property type="entry name" value="NAC"/>
    <property type="match status" value="1"/>
</dbReference>
<gene>
    <name evidence="5" type="ORF">TeGR_g966</name>
</gene>
<evidence type="ECO:0000256" key="1">
    <source>
        <dbReference type="ARBA" id="ARBA00005296"/>
    </source>
</evidence>
<feature type="region of interest" description="Disordered" evidence="3">
    <location>
        <begin position="18"/>
        <end position="49"/>
    </location>
</feature>
<dbReference type="CDD" id="cd22055">
    <property type="entry name" value="NAC_BTF3"/>
    <property type="match status" value="1"/>
</dbReference>
<evidence type="ECO:0000259" key="4">
    <source>
        <dbReference type="PROSITE" id="PS51151"/>
    </source>
</evidence>
<comment type="subunit">
    <text evidence="2">Part of the nascent polypeptide-associated complex (NAC).</text>
</comment>
<reference evidence="5 6" key="1">
    <citation type="journal article" date="2023" name="Commun. Biol.">
        <title>Genome analysis of Parmales, the sister group of diatoms, reveals the evolutionary specialization of diatoms from phago-mixotrophs to photoautotrophs.</title>
        <authorList>
            <person name="Ban H."/>
            <person name="Sato S."/>
            <person name="Yoshikawa S."/>
            <person name="Yamada K."/>
            <person name="Nakamura Y."/>
            <person name="Ichinomiya M."/>
            <person name="Sato N."/>
            <person name="Blanc-Mathieu R."/>
            <person name="Endo H."/>
            <person name="Kuwata A."/>
            <person name="Ogata H."/>
        </authorList>
    </citation>
    <scope>NUCLEOTIDE SEQUENCE [LARGE SCALE GENOMIC DNA]</scope>
</reference>
<dbReference type="InterPro" id="IPR038187">
    <property type="entry name" value="NAC_A/B_dom_sf"/>
</dbReference>
<comment type="similarity">
    <text evidence="1 2">Belongs to the NAC-beta family.</text>
</comment>
<sequence length="174" mass="18011">MAETSEIEAARQAMIAKRFGGQAAAQTGGKGTVRRKKKTASRSSNAESDRKLTAMIKKLGATNIPGIEEVNMFKEDGKVVHITNPKVQATIAANTYFVSGTTDTVPLESLLPGIVSQMGQEAIQALQQQVAAMSGMGAGAAGGAPAAGAEEEDSDDDDVPDLVEGQDFEAASNN</sequence>
<organism evidence="5 6">
    <name type="scientific">Tetraparma gracilis</name>
    <dbReference type="NCBI Taxonomy" id="2962635"/>
    <lineage>
        <taxon>Eukaryota</taxon>
        <taxon>Sar</taxon>
        <taxon>Stramenopiles</taxon>
        <taxon>Ochrophyta</taxon>
        <taxon>Bolidophyceae</taxon>
        <taxon>Parmales</taxon>
        <taxon>Triparmaceae</taxon>
        <taxon>Tetraparma</taxon>
    </lineage>
</organism>
<evidence type="ECO:0000256" key="3">
    <source>
        <dbReference type="SAM" id="MobiDB-lite"/>
    </source>
</evidence>
<dbReference type="Gene3D" id="2.20.70.30">
    <property type="entry name" value="Nascent polypeptide-associated complex domain"/>
    <property type="match status" value="1"/>
</dbReference>
<evidence type="ECO:0000313" key="6">
    <source>
        <dbReference type="Proteomes" id="UP001165060"/>
    </source>
</evidence>
<feature type="compositionally biased region" description="Acidic residues" evidence="3">
    <location>
        <begin position="149"/>
        <end position="167"/>
    </location>
</feature>
<keyword evidence="2" id="KW-0805">Transcription regulation</keyword>